<keyword evidence="20" id="KW-1185">Reference proteome</keyword>
<comment type="caution">
    <text evidence="19">The sequence shown here is derived from an EMBL/GenBank/DDBJ whole genome shotgun (WGS) entry which is preliminary data.</text>
</comment>
<keyword evidence="6" id="KW-0227">DNA damage</keyword>
<feature type="compositionally biased region" description="Low complexity" evidence="14">
    <location>
        <begin position="10"/>
        <end position="22"/>
    </location>
</feature>
<dbReference type="PANTHER" id="PTHR45812:SF1">
    <property type="entry name" value="DNA POLYMERASE ZETA CATALYTIC SUBUNIT"/>
    <property type="match status" value="1"/>
</dbReference>
<comment type="subcellular location">
    <subcellularLocation>
        <location evidence="13">Nucleus</location>
    </subcellularLocation>
</comment>
<keyword evidence="3 13" id="KW-0808">Transferase</keyword>
<keyword evidence="13" id="KW-0539">Nucleus</keyword>
<dbReference type="InterPro" id="IPR042087">
    <property type="entry name" value="DNA_pol_B_thumb"/>
</dbReference>
<dbReference type="InterPro" id="IPR025687">
    <property type="entry name" value="Znf-C4pol"/>
</dbReference>
<dbReference type="InterPro" id="IPR036397">
    <property type="entry name" value="RNaseH_sf"/>
</dbReference>
<dbReference type="InterPro" id="IPR030559">
    <property type="entry name" value="PolZ_Rev3"/>
</dbReference>
<protein>
    <recommendedName>
        <fullName evidence="13">DNA polymerase</fullName>
        <ecNumber evidence="13">2.7.7.7</ecNumber>
    </recommendedName>
</protein>
<dbReference type="InterPro" id="IPR006172">
    <property type="entry name" value="DNA-dir_DNA_pol_B"/>
</dbReference>
<dbReference type="InterPro" id="IPR056435">
    <property type="entry name" value="DPOD/Z_N"/>
</dbReference>
<keyword evidence="5 13" id="KW-0479">Metal-binding</keyword>
<dbReference type="InterPro" id="IPR006134">
    <property type="entry name" value="DNA-dir_DNA_pol_B_multi_dom"/>
</dbReference>
<dbReference type="PANTHER" id="PTHR45812">
    <property type="entry name" value="DNA POLYMERASE ZETA CATALYTIC SUBUNIT"/>
    <property type="match status" value="1"/>
</dbReference>
<comment type="similarity">
    <text evidence="2 13">Belongs to the DNA polymerase type-B family.</text>
</comment>
<evidence type="ECO:0000256" key="9">
    <source>
        <dbReference type="ARBA" id="ARBA00023004"/>
    </source>
</evidence>
<evidence type="ECO:0000256" key="10">
    <source>
        <dbReference type="ARBA" id="ARBA00023014"/>
    </source>
</evidence>
<dbReference type="Pfam" id="PF14260">
    <property type="entry name" value="zf-C4pol"/>
    <property type="match status" value="1"/>
</dbReference>
<keyword evidence="13" id="KW-0863">Zinc-finger</keyword>
<feature type="domain" description="C4-type zinc-finger of DNA polymerase delta" evidence="17">
    <location>
        <begin position="1444"/>
        <end position="1517"/>
    </location>
</feature>
<feature type="region of interest" description="Disordered" evidence="14">
    <location>
        <begin position="1415"/>
        <end position="1442"/>
    </location>
</feature>
<evidence type="ECO:0000313" key="19">
    <source>
        <dbReference type="EMBL" id="CAK9018846.1"/>
    </source>
</evidence>
<dbReference type="Proteomes" id="UP001642464">
    <property type="component" value="Unassembled WGS sequence"/>
</dbReference>
<dbReference type="SUPFAM" id="SSF56672">
    <property type="entry name" value="DNA/RNA polymerases"/>
    <property type="match status" value="1"/>
</dbReference>
<sequence>MDAEFTSPNRAVAVPAPPAQRAQAEEAEEEEDGAEMHKESATLVDRGVESATLVDRGAEAVQEPESRGQAAAAAAAAAPGEERQEEEDEAQDDDEEEEFLGNSRLEEMRMTLVYIDSYVSRLRRDPVLRLFGRRPDGKAVLVHVTGCFPYLFVKARVATGEWVSQLRSVLANSKFGPKVHALRLCSAIDFYGFRWAKEAFVKIELKDPRALKQVGLFLQSGNHELKGDYQPYETHIPFVMQFMSDYELAGMGWVRFAKAGPLRTLTRQTRSDSGIVEMQMAARDIIVDRQDGGVANGEDDEHAMSVPSLKGWLEEIKAKFGVDAWNRGSDADPNGGSDMARSASLADERVDQNGDTQVRDQLAAWLERPGAVAAARQLASSQGSATSSAAQSLSAAPRDVSTQEALELLQGFESSGRGSNTRDTADSDDGEHADDDDEDEEEEEQQDGNGGNDHLHHMTQAQLLSWNESFDSEEDGAAEASIGLEDVGEQGEAKGEASREVKRPRRVVTPRGSANCLTLRPREDPPTLEELISEGAGQVDMKHFELHQKPFFSNREDARLERHRYAPKAWIPAKDVLRQTSLGLELGGWLSLTPKDEPPRTAQVMLDLGGSVDKSKVADDGIEARVDKGARVLDDDDEDDNLERNEALSGIATAMPEFRLLIVEVIAKSTNKLTSNPERDEVLAIYVAVFEDQELCKEAHIFRDPRAGVRTERQVLERFAEFVTREDPDAIAGWEIQRASLGYLLARAEKIGLERYHVALSRIGEAVDEHMDPRHLNDAYGRTNYSEYWLPGRHVLNLWRIIRGEIDLMHYSLENVSQEFFGEPLTKYSSFKLYMLFMAMRTRDRALSHLVRTVHTIHRVVLHLDVITKYAEYSKLLGMDFFSTLTRGSQFRVESVMIRVAKPLNFVLPSPSKDQVASQPPLQYIALNLEPLSSMYIDPVAVLDFRSLYPSVIIANNLCFSTFVGKVDAGGDFGFEAGVFSMLRCDRGAYPTGRDLKRMLTKDDLLVLSNGAVFVKSRVREGVLPRMLREILMTRFAIKDALKRAIKMDLSNWKRVLDARQLALKLLANVTYGYTAASFSGRMPMATLADAIVLSGKQALQKCMRVVESDNAPWRHECPAPLRVVYGDTDSLFVQFPNCSLDGAFKIAKWIAAHMTTQFPVPMKLQMEKIYMPSMMVSKKRYCGMKFEHVDSTPKLESKGLENIRRDSCLIMQKIMNDVLWSLFTTRDLSITKRVFQDHLRRILDDQVAVNEFVFASKVRTPIEEKYKEGHYPPSAKVALNLAKRDPMTYPVHKQRVQYVVTNGSPASRLTDLVSPPRADASINAIYYIKHKILQPINRLLRLVNIADVTRWYQQLHRSRRVLSLPSSDRFVGRILRKRKAQPIKGIAAHFKTARCFACRTGFAAAATASASAAAASSRGGGGGGGRSGSKSTTAVSSEDLGTSEPICPDCLATPQETAAVVAFRSNAQERRALSAFRQCQACMGHVELVLEQPSGPDAGSKPQLACINTDCPVFYSW</sequence>
<dbReference type="Gene3D" id="1.10.132.60">
    <property type="entry name" value="DNA polymerase family B, C-terminal domain"/>
    <property type="match status" value="1"/>
</dbReference>
<dbReference type="Gene3D" id="1.10.287.690">
    <property type="entry name" value="Helix hairpin bin"/>
    <property type="match status" value="1"/>
</dbReference>
<feature type="compositionally biased region" description="Gly residues" evidence="14">
    <location>
        <begin position="1419"/>
        <end position="1428"/>
    </location>
</feature>
<keyword evidence="11" id="KW-0234">DNA repair</keyword>
<feature type="region of interest" description="Disordered" evidence="14">
    <location>
        <begin position="483"/>
        <end position="509"/>
    </location>
</feature>
<evidence type="ECO:0000259" key="18">
    <source>
        <dbReference type="Pfam" id="PF24055"/>
    </source>
</evidence>
<evidence type="ECO:0000256" key="3">
    <source>
        <dbReference type="ARBA" id="ARBA00022679"/>
    </source>
</evidence>
<keyword evidence="13" id="KW-0238">DNA-binding</keyword>
<dbReference type="Gene3D" id="3.90.1600.10">
    <property type="entry name" value="Palm domain of DNA polymerase"/>
    <property type="match status" value="1"/>
</dbReference>
<feature type="region of interest" description="Disordered" evidence="14">
    <location>
        <begin position="1"/>
        <end position="102"/>
    </location>
</feature>
<dbReference type="Pfam" id="PF00136">
    <property type="entry name" value="DNA_pol_B"/>
    <property type="match status" value="1"/>
</dbReference>
<feature type="compositionally biased region" description="Polar residues" evidence="14">
    <location>
        <begin position="412"/>
        <end position="422"/>
    </location>
</feature>
<dbReference type="Gene3D" id="3.30.342.10">
    <property type="entry name" value="DNA Polymerase, chain B, domain 1"/>
    <property type="match status" value="1"/>
</dbReference>
<dbReference type="InterPro" id="IPR023211">
    <property type="entry name" value="DNA_pol_palm_dom_sf"/>
</dbReference>
<feature type="region of interest" description="Disordered" evidence="14">
    <location>
        <begin position="325"/>
        <end position="354"/>
    </location>
</feature>
<evidence type="ECO:0000259" key="15">
    <source>
        <dbReference type="Pfam" id="PF00136"/>
    </source>
</evidence>
<dbReference type="Pfam" id="PF03104">
    <property type="entry name" value="DNA_pol_B_exo1"/>
    <property type="match status" value="1"/>
</dbReference>
<feature type="compositionally biased region" description="Acidic residues" evidence="14">
    <location>
        <begin position="426"/>
        <end position="446"/>
    </location>
</feature>
<evidence type="ECO:0000256" key="14">
    <source>
        <dbReference type="SAM" id="MobiDB-lite"/>
    </source>
</evidence>
<keyword evidence="10 13" id="KW-0411">Iron-sulfur</keyword>
<keyword evidence="9 13" id="KW-0408">Iron</keyword>
<dbReference type="EMBL" id="CAXAMM010008899">
    <property type="protein sequence ID" value="CAK9018846.1"/>
    <property type="molecule type" value="Genomic_DNA"/>
</dbReference>
<evidence type="ECO:0000256" key="7">
    <source>
        <dbReference type="ARBA" id="ARBA00022833"/>
    </source>
</evidence>
<evidence type="ECO:0000256" key="4">
    <source>
        <dbReference type="ARBA" id="ARBA00022695"/>
    </source>
</evidence>
<accession>A0ABP0JX19</accession>
<dbReference type="EC" id="2.7.7.7" evidence="13"/>
<gene>
    <name evidence="19" type="ORF">SCF082_LOCUS14261</name>
</gene>
<evidence type="ECO:0000256" key="5">
    <source>
        <dbReference type="ARBA" id="ARBA00022723"/>
    </source>
</evidence>
<name>A0ABP0JX19_9DINO</name>
<keyword evidence="13" id="KW-0004">4Fe-4S</keyword>
<feature type="compositionally biased region" description="Low complexity" evidence="14">
    <location>
        <begin position="67"/>
        <end position="79"/>
    </location>
</feature>
<dbReference type="SMART" id="SM00486">
    <property type="entry name" value="POLBc"/>
    <property type="match status" value="1"/>
</dbReference>
<evidence type="ECO:0000256" key="1">
    <source>
        <dbReference type="ARBA" id="ARBA00001966"/>
    </source>
</evidence>
<organism evidence="19 20">
    <name type="scientific">Durusdinium trenchii</name>
    <dbReference type="NCBI Taxonomy" id="1381693"/>
    <lineage>
        <taxon>Eukaryota</taxon>
        <taxon>Sar</taxon>
        <taxon>Alveolata</taxon>
        <taxon>Dinophyceae</taxon>
        <taxon>Suessiales</taxon>
        <taxon>Symbiodiniaceae</taxon>
        <taxon>Durusdinium</taxon>
    </lineage>
</organism>
<dbReference type="Gene3D" id="3.30.420.10">
    <property type="entry name" value="Ribonuclease H-like superfamily/Ribonuclease H"/>
    <property type="match status" value="1"/>
</dbReference>
<evidence type="ECO:0000259" key="17">
    <source>
        <dbReference type="Pfam" id="PF14260"/>
    </source>
</evidence>
<evidence type="ECO:0000256" key="11">
    <source>
        <dbReference type="ARBA" id="ARBA00023204"/>
    </source>
</evidence>
<evidence type="ECO:0000259" key="16">
    <source>
        <dbReference type="Pfam" id="PF03104"/>
    </source>
</evidence>
<evidence type="ECO:0000313" key="20">
    <source>
        <dbReference type="Proteomes" id="UP001642464"/>
    </source>
</evidence>
<keyword evidence="7 13" id="KW-0862">Zinc</keyword>
<feature type="region of interest" description="Disordered" evidence="14">
    <location>
        <begin position="410"/>
        <end position="455"/>
    </location>
</feature>
<feature type="domain" description="DNA-directed DNA polymerase family B multifunctional" evidence="15">
    <location>
        <begin position="883"/>
        <end position="1342"/>
    </location>
</feature>
<dbReference type="SUPFAM" id="SSF53098">
    <property type="entry name" value="Ribonuclease H-like"/>
    <property type="match status" value="1"/>
</dbReference>
<dbReference type="InterPro" id="IPR006133">
    <property type="entry name" value="DNA-dir_DNA_pol_B_exonuc"/>
</dbReference>
<comment type="cofactor">
    <cofactor evidence="1 13">
        <name>[4Fe-4S] cluster</name>
        <dbReference type="ChEBI" id="CHEBI:49883"/>
    </cofactor>
</comment>
<dbReference type="PRINTS" id="PR00106">
    <property type="entry name" value="DNAPOLB"/>
</dbReference>
<feature type="compositionally biased region" description="Basic and acidic residues" evidence="14">
    <location>
        <begin position="491"/>
        <end position="501"/>
    </location>
</feature>
<evidence type="ECO:0000256" key="12">
    <source>
        <dbReference type="ARBA" id="ARBA00049244"/>
    </source>
</evidence>
<evidence type="ECO:0000256" key="8">
    <source>
        <dbReference type="ARBA" id="ARBA00022932"/>
    </source>
</evidence>
<dbReference type="InterPro" id="IPR043502">
    <property type="entry name" value="DNA/RNA_pol_sf"/>
</dbReference>
<dbReference type="InterPro" id="IPR017964">
    <property type="entry name" value="DNA-dir_DNA_pol_B_CS"/>
</dbReference>
<evidence type="ECO:0000256" key="13">
    <source>
        <dbReference type="RuleBase" id="RU000442"/>
    </source>
</evidence>
<keyword evidence="13" id="KW-0235">DNA replication</keyword>
<feature type="compositionally biased region" description="Acidic residues" evidence="14">
    <location>
        <begin position="83"/>
        <end position="99"/>
    </location>
</feature>
<feature type="domain" description="DNA polymerase delta/zeta catalytic subunit N-terminal" evidence="18">
    <location>
        <begin position="146"/>
        <end position="211"/>
    </location>
</feature>
<evidence type="ECO:0000256" key="6">
    <source>
        <dbReference type="ARBA" id="ARBA00022763"/>
    </source>
</evidence>
<dbReference type="InterPro" id="IPR012337">
    <property type="entry name" value="RNaseH-like_sf"/>
</dbReference>
<feature type="domain" description="DNA-directed DNA polymerase family B exonuclease" evidence="16">
    <location>
        <begin position="701"/>
        <end position="816"/>
    </location>
</feature>
<evidence type="ECO:0000256" key="2">
    <source>
        <dbReference type="ARBA" id="ARBA00005755"/>
    </source>
</evidence>
<reference evidence="19 20" key="1">
    <citation type="submission" date="2024-02" db="EMBL/GenBank/DDBJ databases">
        <authorList>
            <person name="Chen Y."/>
            <person name="Shah S."/>
            <person name="Dougan E. K."/>
            <person name="Thang M."/>
            <person name="Chan C."/>
        </authorList>
    </citation>
    <scope>NUCLEOTIDE SEQUENCE [LARGE SCALE GENOMIC DNA]</scope>
</reference>
<comment type="catalytic activity">
    <reaction evidence="12 13">
        <text>DNA(n) + a 2'-deoxyribonucleoside 5'-triphosphate = DNA(n+1) + diphosphate</text>
        <dbReference type="Rhea" id="RHEA:22508"/>
        <dbReference type="Rhea" id="RHEA-COMP:17339"/>
        <dbReference type="Rhea" id="RHEA-COMP:17340"/>
        <dbReference type="ChEBI" id="CHEBI:33019"/>
        <dbReference type="ChEBI" id="CHEBI:61560"/>
        <dbReference type="ChEBI" id="CHEBI:173112"/>
        <dbReference type="EC" id="2.7.7.7"/>
    </reaction>
</comment>
<keyword evidence="4 13" id="KW-0548">Nucleotidyltransferase</keyword>
<proteinExistence type="inferred from homology"/>
<dbReference type="PROSITE" id="PS00116">
    <property type="entry name" value="DNA_POLYMERASE_B"/>
    <property type="match status" value="1"/>
</dbReference>
<dbReference type="Pfam" id="PF24055">
    <property type="entry name" value="POL3_N"/>
    <property type="match status" value="1"/>
</dbReference>
<keyword evidence="8 13" id="KW-0239">DNA-directed DNA polymerase</keyword>